<dbReference type="AlphaFoldDB" id="A0A931HCU3"/>
<dbReference type="InterPro" id="IPR006860">
    <property type="entry name" value="FecR"/>
</dbReference>
<keyword evidence="2" id="KW-1133">Transmembrane helix</keyword>
<feature type="domain" description="FecR N-terminal" evidence="4">
    <location>
        <begin position="15"/>
        <end position="56"/>
    </location>
</feature>
<evidence type="ECO:0000256" key="2">
    <source>
        <dbReference type="SAM" id="Phobius"/>
    </source>
</evidence>
<evidence type="ECO:0000259" key="4">
    <source>
        <dbReference type="Pfam" id="PF16220"/>
    </source>
</evidence>
<gene>
    <name evidence="5" type="ORF">I5E68_10860</name>
</gene>
<dbReference type="InterPro" id="IPR032623">
    <property type="entry name" value="FecR_N"/>
</dbReference>
<organism evidence="5 6">
    <name type="scientific">Novosphingobium aureum</name>
    <dbReference type="NCBI Taxonomy" id="2792964"/>
    <lineage>
        <taxon>Bacteria</taxon>
        <taxon>Pseudomonadati</taxon>
        <taxon>Pseudomonadota</taxon>
        <taxon>Alphaproteobacteria</taxon>
        <taxon>Sphingomonadales</taxon>
        <taxon>Sphingomonadaceae</taxon>
        <taxon>Novosphingobium</taxon>
    </lineage>
</organism>
<dbReference type="GO" id="GO:0016989">
    <property type="term" value="F:sigma factor antagonist activity"/>
    <property type="evidence" value="ECO:0007669"/>
    <property type="project" value="TreeGrafter"/>
</dbReference>
<feature type="domain" description="FecR protein" evidence="3">
    <location>
        <begin position="127"/>
        <end position="219"/>
    </location>
</feature>
<feature type="region of interest" description="Disordered" evidence="1">
    <location>
        <begin position="246"/>
        <end position="275"/>
    </location>
</feature>
<comment type="caution">
    <text evidence="5">The sequence shown here is derived from an EMBL/GenBank/DDBJ whole genome shotgun (WGS) entry which is preliminary data.</text>
</comment>
<dbReference type="PANTHER" id="PTHR30273:SF2">
    <property type="entry name" value="PROTEIN FECR"/>
    <property type="match status" value="1"/>
</dbReference>
<accession>A0A931HCU3</accession>
<dbReference type="Pfam" id="PF04773">
    <property type="entry name" value="FecR"/>
    <property type="match status" value="1"/>
</dbReference>
<keyword evidence="2" id="KW-0472">Membrane</keyword>
<name>A0A931HCU3_9SPHN</name>
<dbReference type="PANTHER" id="PTHR30273">
    <property type="entry name" value="PERIPLASMIC SIGNAL SENSOR AND SIGMA FACTOR ACTIVATOR FECR-RELATED"/>
    <property type="match status" value="1"/>
</dbReference>
<dbReference type="Pfam" id="PF16220">
    <property type="entry name" value="DUF4880"/>
    <property type="match status" value="1"/>
</dbReference>
<keyword evidence="2" id="KW-0812">Transmembrane</keyword>
<dbReference type="Proteomes" id="UP000617634">
    <property type="component" value="Unassembled WGS sequence"/>
</dbReference>
<evidence type="ECO:0000313" key="6">
    <source>
        <dbReference type="Proteomes" id="UP000617634"/>
    </source>
</evidence>
<dbReference type="InterPro" id="IPR012373">
    <property type="entry name" value="Ferrdict_sens_TM"/>
</dbReference>
<feature type="transmembrane region" description="Helical" evidence="2">
    <location>
        <begin position="101"/>
        <end position="120"/>
    </location>
</feature>
<proteinExistence type="predicted"/>
<protein>
    <submittedName>
        <fullName evidence="5">FecR domain-containing protein</fullName>
    </submittedName>
</protein>
<evidence type="ECO:0000256" key="1">
    <source>
        <dbReference type="SAM" id="MobiDB-lite"/>
    </source>
</evidence>
<reference evidence="5" key="1">
    <citation type="submission" date="2020-11" db="EMBL/GenBank/DDBJ databases">
        <title>Novosphingobium aureum sp. nov., a marine bacterium isolated from sediment of a salt flat.</title>
        <authorList>
            <person name="Yoo Y."/>
            <person name="Kim J.-J."/>
        </authorList>
    </citation>
    <scope>NUCLEOTIDE SEQUENCE</scope>
    <source>
        <strain evidence="5">YJ-S2-02</strain>
    </source>
</reference>
<dbReference type="EMBL" id="JADZGI010000001">
    <property type="protein sequence ID" value="MBH0113449.1"/>
    <property type="molecule type" value="Genomic_DNA"/>
</dbReference>
<dbReference type="PIRSF" id="PIRSF018266">
    <property type="entry name" value="FecR"/>
    <property type="match status" value="1"/>
</dbReference>
<dbReference type="Gene3D" id="2.60.120.1440">
    <property type="match status" value="1"/>
</dbReference>
<evidence type="ECO:0000313" key="5">
    <source>
        <dbReference type="EMBL" id="MBH0113449.1"/>
    </source>
</evidence>
<keyword evidence="6" id="KW-1185">Reference proteome</keyword>
<sequence length="358" mass="38774">MTPQAAREDRDRIDDQASYWVVLASERELNAEELGERDGWRAADPRHERSWQELSRTWDDIASLEGLGDLVPTMAELAVDEAPAVPGSDRRGTVRLGRRQMAWAAIAAVLVAVVTLSLLLRPLAPERYETRLAETRLITLPDGSQVTLAPASTLEVRFADAQRRVALTRGEAFFDVVHDASRPFTVEAGPSRVRVLGTKFDVNFTDQSVRVAVLQGKVEVAHPGRDGGPLRATRLRAGERTEVQFAASASSTAAPGPSREMPAAASRPALPSPAPSPGVWREGRLVYDNVRLADLVSDVNRYYAPGVTMRDPAIGDLRVTAAFKVSEIPAFVSALDGVIPVSAQEAASGAFVLERARP</sequence>
<evidence type="ECO:0000259" key="3">
    <source>
        <dbReference type="Pfam" id="PF04773"/>
    </source>
</evidence>
<dbReference type="RefSeq" id="WP_197163662.1">
    <property type="nucleotide sequence ID" value="NZ_JADZGI010000001.1"/>
</dbReference>